<dbReference type="PRINTS" id="PR00909">
    <property type="entry name" value="SPERMDNBNDNG"/>
</dbReference>
<evidence type="ECO:0000256" key="3">
    <source>
        <dbReference type="ARBA" id="ARBA00022729"/>
    </source>
</evidence>
<keyword evidence="7" id="KW-1185">Reference proteome</keyword>
<evidence type="ECO:0000256" key="4">
    <source>
        <dbReference type="ARBA" id="ARBA00022764"/>
    </source>
</evidence>
<dbReference type="InterPro" id="IPR001188">
    <property type="entry name" value="Sperm_putr-bd"/>
</dbReference>
<dbReference type="Proteomes" id="UP000603457">
    <property type="component" value="Unassembled WGS sequence"/>
</dbReference>
<keyword evidence="2" id="KW-0813">Transport</keyword>
<dbReference type="Gene3D" id="3.40.190.10">
    <property type="entry name" value="Periplasmic binding protein-like II"/>
    <property type="match status" value="2"/>
</dbReference>
<proteinExistence type="predicted"/>
<dbReference type="RefSeq" id="WP_190966599.1">
    <property type="nucleotide sequence ID" value="NZ_JACJTB010000003.1"/>
</dbReference>
<keyword evidence="4" id="KW-0574">Periplasm</keyword>
<keyword evidence="3" id="KW-0732">Signal</keyword>
<reference evidence="6 7" key="1">
    <citation type="journal article" date="2020" name="ISME J.">
        <title>Comparative genomics reveals insights into cyanobacterial evolution and habitat adaptation.</title>
        <authorList>
            <person name="Chen M.Y."/>
            <person name="Teng W.K."/>
            <person name="Zhao L."/>
            <person name="Hu C.X."/>
            <person name="Zhou Y.K."/>
            <person name="Han B.P."/>
            <person name="Song L.R."/>
            <person name="Shu W.S."/>
        </authorList>
    </citation>
    <scope>NUCLEOTIDE SEQUENCE [LARGE SCALE GENOMIC DNA]</scope>
    <source>
        <strain evidence="6 7">FACHB-130</strain>
    </source>
</reference>
<evidence type="ECO:0000256" key="1">
    <source>
        <dbReference type="ARBA" id="ARBA00004418"/>
    </source>
</evidence>
<name>A0ABR8FQI6_9NOSO</name>
<accession>A0ABR8FQI6</accession>
<comment type="caution">
    <text evidence="6">The sequence shown here is derived from an EMBL/GenBank/DDBJ whole genome shotgun (WGS) entry which is preliminary data.</text>
</comment>
<dbReference type="PROSITE" id="PS51257">
    <property type="entry name" value="PROKAR_LIPOPROTEIN"/>
    <property type="match status" value="1"/>
</dbReference>
<protein>
    <submittedName>
        <fullName evidence="6">Extracellular solute-binding protein</fullName>
    </submittedName>
</protein>
<gene>
    <name evidence="6" type="ORF">H6G74_04870</name>
</gene>
<evidence type="ECO:0000313" key="6">
    <source>
        <dbReference type="EMBL" id="MBD2593662.1"/>
    </source>
</evidence>
<dbReference type="PANTHER" id="PTHR30222">
    <property type="entry name" value="SPERMIDINE/PUTRESCINE-BINDING PERIPLASMIC PROTEIN"/>
    <property type="match status" value="1"/>
</dbReference>
<sequence>MDRRSFLLSISGLALSQLLVGCENKNQTKLSVQLLKNSIPAQVVDQFSQFLQPKPKLKFSPVEQIQNLYQQLQHWQEQAKTNDKQNWTRWIPFINSQTTNVVDLVGLGDYWLKSAIEQKLIQPLAAAEVQQLKSWSNLDERWRQLVTRNDQGNLDPQGQVWAAPYRWGSTVIVYDRQKFQELGWQPQDWSDLWRDGLRSQISLLDNPREVIGLVLKKLGQSYNTENLDTVPNLEKELQALNQQVKLYSSNNYLEPLITGDTWLAVGWSSDVLPILSRYPQLNVVIPKSGTAIWADLWVRPSKASKNDISSKWIDFCWQQEIAKQITTKTKTNSPIISDIKITDIAEPIRSLLQTNQQVFSKSEFLLPLSASTVKQYESLFTKIKTS</sequence>
<keyword evidence="5" id="KW-0175">Coiled coil</keyword>
<feature type="coiled-coil region" evidence="5">
    <location>
        <begin position="223"/>
        <end position="250"/>
    </location>
</feature>
<evidence type="ECO:0000256" key="2">
    <source>
        <dbReference type="ARBA" id="ARBA00022448"/>
    </source>
</evidence>
<evidence type="ECO:0000313" key="7">
    <source>
        <dbReference type="Proteomes" id="UP000603457"/>
    </source>
</evidence>
<organism evidence="6 7">
    <name type="scientific">Nostoc spongiaeforme FACHB-130</name>
    <dbReference type="NCBI Taxonomy" id="1357510"/>
    <lineage>
        <taxon>Bacteria</taxon>
        <taxon>Bacillati</taxon>
        <taxon>Cyanobacteriota</taxon>
        <taxon>Cyanophyceae</taxon>
        <taxon>Nostocales</taxon>
        <taxon>Nostocaceae</taxon>
        <taxon>Nostoc</taxon>
    </lineage>
</organism>
<comment type="subcellular location">
    <subcellularLocation>
        <location evidence="1">Periplasm</location>
    </subcellularLocation>
</comment>
<evidence type="ECO:0000256" key="5">
    <source>
        <dbReference type="SAM" id="Coils"/>
    </source>
</evidence>
<dbReference type="SUPFAM" id="SSF53850">
    <property type="entry name" value="Periplasmic binding protein-like II"/>
    <property type="match status" value="1"/>
</dbReference>
<dbReference type="PANTHER" id="PTHR30222:SF17">
    <property type="entry name" value="SPERMIDINE_PUTRESCINE-BINDING PERIPLASMIC PROTEIN"/>
    <property type="match status" value="1"/>
</dbReference>
<dbReference type="Pfam" id="PF13343">
    <property type="entry name" value="SBP_bac_6"/>
    <property type="match status" value="1"/>
</dbReference>
<dbReference type="EMBL" id="JACJTB010000003">
    <property type="protein sequence ID" value="MBD2593662.1"/>
    <property type="molecule type" value="Genomic_DNA"/>
</dbReference>